<feature type="region of interest" description="Disordered" evidence="2">
    <location>
        <begin position="43"/>
        <end position="77"/>
    </location>
</feature>
<dbReference type="GO" id="GO:0034198">
    <property type="term" value="P:cellular response to amino acid starvation"/>
    <property type="evidence" value="ECO:0007669"/>
    <property type="project" value="UniProtKB-UniRule"/>
</dbReference>
<dbReference type="EMBL" id="CANHGI010000004">
    <property type="protein sequence ID" value="CAI5447807.1"/>
    <property type="molecule type" value="Genomic_DNA"/>
</dbReference>
<dbReference type="InterPro" id="IPR005365">
    <property type="entry name" value="Npr3"/>
</dbReference>
<evidence type="ECO:0000256" key="2">
    <source>
        <dbReference type="SAM" id="MobiDB-lite"/>
    </source>
</evidence>
<evidence type="ECO:0000256" key="1">
    <source>
        <dbReference type="RuleBase" id="RU368069"/>
    </source>
</evidence>
<keyword evidence="1" id="KW-0732">Signal</keyword>
<dbReference type="PANTHER" id="PTHR13153">
    <property type="entry name" value="CGTHBA PROTEIN -14 GENE PROTEIN"/>
    <property type="match status" value="1"/>
</dbReference>
<proteinExistence type="inferred from homology"/>
<dbReference type="GO" id="GO:1990130">
    <property type="term" value="C:GATOR1 complex"/>
    <property type="evidence" value="ECO:0007669"/>
    <property type="project" value="UniProtKB-UniRule"/>
</dbReference>
<feature type="compositionally biased region" description="Basic and acidic residues" evidence="2">
    <location>
        <begin position="63"/>
        <end position="72"/>
    </location>
</feature>
<comment type="subcellular location">
    <subcellularLocation>
        <location evidence="1">Lysosome</location>
    </subcellularLocation>
</comment>
<sequence>MPGTNRMNAECLATHVILVSSGIYGDKLLFVYPFTRIREEDNNSRMCSTPQQTSTTTSTNIEIPHHESEPYKKQRQKPTLTKVTEKLPLLPMTEFTFRTDILGYILLVQKDAIDKPFELKVDNFRFVAWPKSWSTREQTSSGKFMFSIVFALKTSAETHTVEAYQRLSKKLAISFVTLQHCEGYLEEELRIMEDVDHDCKDPFEKLYEQSKMARTIREVFDKITKYGSVHKYINDFVEIGFCDEAYSLARNNVMPKGRKEIKNIVKSIRPYHGILLLEDVLPTPDANPSVALLLRHCSPDRSILDMSTASGIPIFEVFMIVRHLLLWTRAILIYPLCNTNVYTSATSPQPLEKMIEKFAETFGANIHLAAGLAHFNPPARLDTFIRPNLALSEQQVRAKLVVALLRHQMLMQSEFQNKFQIQLTINIKIRAPFYFYQFKKKFDIKLKQ</sequence>
<accession>A0A9P1N4R8</accession>
<evidence type="ECO:0000313" key="3">
    <source>
        <dbReference type="EMBL" id="CAI5447807.1"/>
    </source>
</evidence>
<dbReference type="PANTHER" id="PTHR13153:SF5">
    <property type="entry name" value="GATOR COMPLEX PROTEIN NPRL3"/>
    <property type="match status" value="1"/>
</dbReference>
<dbReference type="GO" id="GO:1904262">
    <property type="term" value="P:negative regulation of TORC1 signaling"/>
    <property type="evidence" value="ECO:0007669"/>
    <property type="project" value="TreeGrafter"/>
</dbReference>
<name>A0A9P1N4R8_9PELO</name>
<dbReference type="AlphaFoldDB" id="A0A9P1N4R8"/>
<keyword evidence="1" id="KW-0458">Lysosome</keyword>
<protein>
    <recommendedName>
        <fullName evidence="1">GATOR complex protein NPRL3</fullName>
    </recommendedName>
    <alternativeName>
        <fullName evidence="1">Nitrogen permease regulator 3-like protein</fullName>
    </alternativeName>
</protein>
<dbReference type="GO" id="GO:0005764">
    <property type="term" value="C:lysosome"/>
    <property type="evidence" value="ECO:0007669"/>
    <property type="project" value="UniProtKB-SubCell"/>
</dbReference>
<dbReference type="GO" id="GO:0038202">
    <property type="term" value="P:TORC1 signaling"/>
    <property type="evidence" value="ECO:0007669"/>
    <property type="project" value="TreeGrafter"/>
</dbReference>
<dbReference type="Proteomes" id="UP001152747">
    <property type="component" value="Unassembled WGS sequence"/>
</dbReference>
<dbReference type="Pfam" id="PF03666">
    <property type="entry name" value="NPR3"/>
    <property type="match status" value="1"/>
</dbReference>
<comment type="caution">
    <text evidence="3">The sequence shown here is derived from an EMBL/GenBank/DDBJ whole genome shotgun (WGS) entry which is preliminary data.</text>
</comment>
<organism evidence="3 4">
    <name type="scientific">Caenorhabditis angaria</name>
    <dbReference type="NCBI Taxonomy" id="860376"/>
    <lineage>
        <taxon>Eukaryota</taxon>
        <taxon>Metazoa</taxon>
        <taxon>Ecdysozoa</taxon>
        <taxon>Nematoda</taxon>
        <taxon>Chromadorea</taxon>
        <taxon>Rhabditida</taxon>
        <taxon>Rhabditina</taxon>
        <taxon>Rhabditomorpha</taxon>
        <taxon>Rhabditoidea</taxon>
        <taxon>Rhabditidae</taxon>
        <taxon>Peloderinae</taxon>
        <taxon>Caenorhabditis</taxon>
    </lineage>
</organism>
<reference evidence="3" key="1">
    <citation type="submission" date="2022-11" db="EMBL/GenBank/DDBJ databases">
        <authorList>
            <person name="Kikuchi T."/>
        </authorList>
    </citation>
    <scope>NUCLEOTIDE SEQUENCE</scope>
    <source>
        <strain evidence="3">PS1010</strain>
    </source>
</reference>
<keyword evidence="4" id="KW-1185">Reference proteome</keyword>
<dbReference type="GO" id="GO:0010508">
    <property type="term" value="P:positive regulation of autophagy"/>
    <property type="evidence" value="ECO:0007669"/>
    <property type="project" value="TreeGrafter"/>
</dbReference>
<comment type="similarity">
    <text evidence="1">Belongs to the NPR3 family.</text>
</comment>
<gene>
    <name evidence="3" type="ORF">CAMP_LOCUS10444</name>
</gene>
<evidence type="ECO:0000313" key="4">
    <source>
        <dbReference type="Proteomes" id="UP001152747"/>
    </source>
</evidence>
<dbReference type="OrthoDB" id="18648at2759"/>
<feature type="compositionally biased region" description="Low complexity" evidence="2">
    <location>
        <begin position="48"/>
        <end position="59"/>
    </location>
</feature>
<comment type="function">
    <text evidence="1">As a component of the GATOR1 complex functions as an inhibitor of the amino acid-sensing branch of the TORC1 pathway.</text>
</comment>